<reference evidence="1 2" key="1">
    <citation type="submission" date="2018-02" db="EMBL/GenBank/DDBJ databases">
        <title>The draft genome of Phyllobacterium sp. 1N-3.</title>
        <authorList>
            <person name="Liu L."/>
            <person name="Li L."/>
            <person name="Zhang X."/>
            <person name="Wang T."/>
            <person name="Liang L."/>
        </authorList>
    </citation>
    <scope>NUCLEOTIDE SEQUENCE [LARGE SCALE GENOMIC DNA]</scope>
    <source>
        <strain evidence="1 2">1N-3</strain>
    </source>
</reference>
<accession>A0A2S9INN2</accession>
<evidence type="ECO:0000313" key="2">
    <source>
        <dbReference type="Proteomes" id="UP000239434"/>
    </source>
</evidence>
<name>A0A2S9INN2_9HYPH</name>
<dbReference type="EMBL" id="PVBR01000014">
    <property type="protein sequence ID" value="PRD42128.1"/>
    <property type="molecule type" value="Genomic_DNA"/>
</dbReference>
<dbReference type="Proteomes" id="UP000239434">
    <property type="component" value="Unassembled WGS sequence"/>
</dbReference>
<sequence>MSETEIKTRPREIGIDPELQAMLDYFGERVETVIIEHEANGMTARSIVNLKAPKAADEGQASSYDTFEGDLEEYMVA</sequence>
<comment type="caution">
    <text evidence="1">The sequence shown here is derived from an EMBL/GenBank/DDBJ whole genome shotgun (WGS) entry which is preliminary data.</text>
</comment>
<evidence type="ECO:0000313" key="1">
    <source>
        <dbReference type="EMBL" id="PRD42128.1"/>
    </source>
</evidence>
<protein>
    <submittedName>
        <fullName evidence="1">Uncharacterized protein</fullName>
    </submittedName>
</protein>
<dbReference type="AlphaFoldDB" id="A0A2S9INN2"/>
<gene>
    <name evidence="1" type="ORF">C5748_18440</name>
</gene>
<organism evidence="1 2">
    <name type="scientific">Phyllobacterium phragmitis</name>
    <dbReference type="NCBI Taxonomy" id="2670329"/>
    <lineage>
        <taxon>Bacteria</taxon>
        <taxon>Pseudomonadati</taxon>
        <taxon>Pseudomonadota</taxon>
        <taxon>Alphaproteobacteria</taxon>
        <taxon>Hyphomicrobiales</taxon>
        <taxon>Phyllobacteriaceae</taxon>
        <taxon>Phyllobacterium</taxon>
    </lineage>
</organism>
<keyword evidence="2" id="KW-1185">Reference proteome</keyword>
<proteinExistence type="predicted"/>
<dbReference type="RefSeq" id="WP_105743396.1">
    <property type="nucleotide sequence ID" value="NZ_PVBR01000014.1"/>
</dbReference>